<dbReference type="Gene3D" id="3.30.70.1230">
    <property type="entry name" value="Nucleotide cyclase"/>
    <property type="match status" value="1"/>
</dbReference>
<proteinExistence type="predicted"/>
<keyword evidence="2" id="KW-0456">Lyase</keyword>
<evidence type="ECO:0000259" key="1">
    <source>
        <dbReference type="PROSITE" id="PS50125"/>
    </source>
</evidence>
<dbReference type="PANTHER" id="PTHR43081:SF11">
    <property type="entry name" value="BLR2264 PROTEIN"/>
    <property type="match status" value="1"/>
</dbReference>
<dbReference type="RefSeq" id="WP_340327952.1">
    <property type="nucleotide sequence ID" value="NZ_JAZHOF010000001.1"/>
</dbReference>
<dbReference type="AlphaFoldDB" id="A0AAW9RJ01"/>
<reference evidence="2 3" key="1">
    <citation type="submission" date="2024-02" db="EMBL/GenBank/DDBJ databases">
        <title>Genome analysis and characterization of Microbaculum marinisediminis sp. nov., isolated from marine sediment.</title>
        <authorList>
            <person name="Du Z.-J."/>
            <person name="Ye Y.-Q."/>
            <person name="Zhang Z.-R."/>
            <person name="Yuan S.-M."/>
            <person name="Zhang X.-Y."/>
        </authorList>
    </citation>
    <scope>NUCLEOTIDE SEQUENCE [LARGE SCALE GENOMIC DNA]</scope>
    <source>
        <strain evidence="2 3">SDUM1044001</strain>
    </source>
</reference>
<dbReference type="InterPro" id="IPR050697">
    <property type="entry name" value="Adenylyl/Guanylyl_Cyclase_3/4"/>
</dbReference>
<dbReference type="Pfam" id="PF00211">
    <property type="entry name" value="Guanylate_cyc"/>
    <property type="match status" value="1"/>
</dbReference>
<feature type="domain" description="Guanylate cyclase" evidence="1">
    <location>
        <begin position="220"/>
        <end position="351"/>
    </location>
</feature>
<dbReference type="SUPFAM" id="SSF55073">
    <property type="entry name" value="Nucleotide cyclase"/>
    <property type="match status" value="1"/>
</dbReference>
<dbReference type="SMART" id="SM00044">
    <property type="entry name" value="CYCc"/>
    <property type="match status" value="1"/>
</dbReference>
<evidence type="ECO:0000313" key="2">
    <source>
        <dbReference type="EMBL" id="MEJ8570218.1"/>
    </source>
</evidence>
<keyword evidence="3" id="KW-1185">Reference proteome</keyword>
<dbReference type="InterPro" id="IPR001054">
    <property type="entry name" value="A/G_cyclase"/>
</dbReference>
<dbReference type="GO" id="GO:0006171">
    <property type="term" value="P:cAMP biosynthetic process"/>
    <property type="evidence" value="ECO:0007669"/>
    <property type="project" value="TreeGrafter"/>
</dbReference>
<dbReference type="EMBL" id="JAZHOF010000001">
    <property type="protein sequence ID" value="MEJ8570218.1"/>
    <property type="molecule type" value="Genomic_DNA"/>
</dbReference>
<dbReference type="EC" id="4.6.1.-" evidence="2"/>
<evidence type="ECO:0000313" key="3">
    <source>
        <dbReference type="Proteomes" id="UP001378188"/>
    </source>
</evidence>
<dbReference type="CDD" id="cd07302">
    <property type="entry name" value="CHD"/>
    <property type="match status" value="1"/>
</dbReference>
<dbReference type="GO" id="GO:0004016">
    <property type="term" value="F:adenylate cyclase activity"/>
    <property type="evidence" value="ECO:0007669"/>
    <property type="project" value="UniProtKB-ARBA"/>
</dbReference>
<name>A0AAW9RJ01_9HYPH</name>
<dbReference type="Proteomes" id="UP001378188">
    <property type="component" value="Unassembled WGS sequence"/>
</dbReference>
<dbReference type="InterPro" id="IPR029787">
    <property type="entry name" value="Nucleotide_cyclase"/>
</dbReference>
<protein>
    <submittedName>
        <fullName evidence="2">Adenylate/guanylate cyclase domain-containing protein</fullName>
        <ecNumber evidence="2">4.6.1.-</ecNumber>
    </submittedName>
</protein>
<gene>
    <name evidence="2" type="ORF">V3328_01930</name>
</gene>
<organism evidence="2 3">
    <name type="scientific">Microbaculum marinum</name>
    <dbReference type="NCBI Taxonomy" id="1764581"/>
    <lineage>
        <taxon>Bacteria</taxon>
        <taxon>Pseudomonadati</taxon>
        <taxon>Pseudomonadota</taxon>
        <taxon>Alphaproteobacteria</taxon>
        <taxon>Hyphomicrobiales</taxon>
        <taxon>Tepidamorphaceae</taxon>
        <taxon>Microbaculum</taxon>
    </lineage>
</organism>
<comment type="caution">
    <text evidence="2">The sequence shown here is derived from an EMBL/GenBank/DDBJ whole genome shotgun (WGS) entry which is preliminary data.</text>
</comment>
<sequence length="419" mass="45323">MDRDTRARIAAWITGAGLAGSTEPDLLRAFCAKLHAAGMPIAKANMLIDTLHPVYEGRVFLWRRDERDVDILEYGRSDESDEAAESWRTSPFNHLFESGEDALRRRLPPDGELEFPILEKLRGAGQTDYLALINRFAAEGIIGDMDCIYSSWTSDHADGFADVHLEVLRELVPSLALAMKCASLTRIAGTLVETYLGQDAGARVLSGRIARGTADRISTVLWFSDLRGFTHITETAAPEAIIPLLNDYAEAVISSVHEAGGNVLKLIGDGTLAIFKGRDQAAACHDALAAESLMRERVAALNEERSARGVPVTEPYLGLHVGDVFYGNIGSRDRLDFTVVGPAVNEASRIAALCRSAERNVLVSSVFHAAAAGADRDRLVSVGRYALRGVSRPQELFTLESSDAEDTRSDALSGVGRGG</sequence>
<dbReference type="PANTHER" id="PTHR43081">
    <property type="entry name" value="ADENYLATE CYCLASE, TERMINAL-DIFFERENTIATION SPECIFIC-RELATED"/>
    <property type="match status" value="1"/>
</dbReference>
<dbReference type="GO" id="GO:0035556">
    <property type="term" value="P:intracellular signal transduction"/>
    <property type="evidence" value="ECO:0007669"/>
    <property type="project" value="InterPro"/>
</dbReference>
<dbReference type="PROSITE" id="PS50125">
    <property type="entry name" value="GUANYLATE_CYCLASE_2"/>
    <property type="match status" value="1"/>
</dbReference>
<accession>A0AAW9RJ01</accession>